<evidence type="ECO:0000256" key="2">
    <source>
        <dbReference type="SAM" id="MobiDB-lite"/>
    </source>
</evidence>
<proteinExistence type="predicted"/>
<keyword evidence="1" id="KW-0175">Coiled coil</keyword>
<dbReference type="Gene3D" id="3.40.50.300">
    <property type="entry name" value="P-loop containing nucleotide triphosphate hydrolases"/>
    <property type="match status" value="1"/>
</dbReference>
<dbReference type="Proteomes" id="UP001642484">
    <property type="component" value="Unassembled WGS sequence"/>
</dbReference>
<accession>A0ABP0HWP3</accession>
<organism evidence="3 4">
    <name type="scientific">Durusdinium trenchii</name>
    <dbReference type="NCBI Taxonomy" id="1381693"/>
    <lineage>
        <taxon>Eukaryota</taxon>
        <taxon>Sar</taxon>
        <taxon>Alveolata</taxon>
        <taxon>Dinophyceae</taxon>
        <taxon>Suessiales</taxon>
        <taxon>Symbiodiniaceae</taxon>
        <taxon>Durusdinium</taxon>
    </lineage>
</organism>
<evidence type="ECO:0000313" key="3">
    <source>
        <dbReference type="EMBL" id="CAK8994645.1"/>
    </source>
</evidence>
<feature type="coiled-coil region" evidence="1">
    <location>
        <begin position="473"/>
        <end position="521"/>
    </location>
</feature>
<comment type="caution">
    <text evidence="3">The sequence shown here is derived from an EMBL/GenBank/DDBJ whole genome shotgun (WGS) entry which is preliminary data.</text>
</comment>
<feature type="region of interest" description="Disordered" evidence="2">
    <location>
        <begin position="1"/>
        <end position="38"/>
    </location>
</feature>
<gene>
    <name evidence="3" type="ORF">CCMP2556_LOCUS3728</name>
</gene>
<dbReference type="InterPro" id="IPR027417">
    <property type="entry name" value="P-loop_NTPase"/>
</dbReference>
<dbReference type="EMBL" id="CAXAMN010001470">
    <property type="protein sequence ID" value="CAK8994645.1"/>
    <property type="molecule type" value="Genomic_DNA"/>
</dbReference>
<evidence type="ECO:0000313" key="4">
    <source>
        <dbReference type="Proteomes" id="UP001642484"/>
    </source>
</evidence>
<evidence type="ECO:0000256" key="1">
    <source>
        <dbReference type="SAM" id="Coils"/>
    </source>
</evidence>
<protein>
    <submittedName>
        <fullName evidence="3">Uncharacterized protein</fullName>
    </submittedName>
</protein>
<name>A0ABP0HWP3_9DINO</name>
<reference evidence="3 4" key="1">
    <citation type="submission" date="2024-02" db="EMBL/GenBank/DDBJ databases">
        <authorList>
            <person name="Chen Y."/>
            <person name="Shah S."/>
            <person name="Dougan E. K."/>
            <person name="Thang M."/>
            <person name="Chan C."/>
        </authorList>
    </citation>
    <scope>NUCLEOTIDE SEQUENCE [LARGE SCALE GENOMIC DNA]</scope>
</reference>
<sequence length="696" mass="75662">MPSSSSSSSEDETPIELIEAKGSSSDESAPPARSGERGMVGMWTWPCPRCYGKTFDMRVQLGTLKPIDWDKQTLAEKFRSALQKRGLLGDLQKMIVVSEPHKKWDAQTERREQHYHVVVKFQRPFAHYKVNQDMSALGAKGFWTFNLCGLAAYLHYILRESAKKIGADIDPEPYFWPESFTASHAAEIMDRVSNSQLHRNGNEGVKAAVQASSKRPEECSKRPTKRRKSLSFSEFTDLVIEAGVETEQQLFQLAKDQKLKGRDLLWNFVGQAIHPERLLARCLRAWNSEKMPPTLLHTTSKFGVADFEIPPGLQEWRDKHRLDRTLVLSGPGNCGKTALCAALLAEHGAYYFLDKLDVVKRCLFQSTTSLLVDDVCLRSASVDDAKSWLDNTVCRFASCRHEDGMLPPGMRCFTTNWDKRGFLPDEARHEEHLVAIERRMWFVEVGSDLRKNSASLTSSSSAVLPLPASDEMLQVLAEELNDLKQRRAAMRAANRALAKQEKNMKKRRARLMQAARQLSRDDLLLLVHQAGAGGGGAAVVAAGGGDGAESLLCEKIPGIVAVYARVTLGGGGAAVVAAGGGDGAESLLREKIPGIVAVYARVTFTGHGAPPPNLPAGAAAGVAGEGLDCLFAFCVCGALGRPGANDVEEADAISSESDRGEGARVDVVLSVLLMAEVCSKSVLIGGGAADGDGEED</sequence>
<keyword evidence="4" id="KW-1185">Reference proteome</keyword>